<dbReference type="STRING" id="1121420.SAMN02746098_01392"/>
<dbReference type="Proteomes" id="UP000183954">
    <property type="component" value="Unassembled WGS sequence"/>
</dbReference>
<gene>
    <name evidence="1" type="ORF">SAMN02746098_01392</name>
</gene>
<keyword evidence="2" id="KW-1185">Reference proteome</keyword>
<accession>A0A1M5VLW3</accession>
<organism evidence="1 2">
    <name type="scientific">Desulfosporosinus lacus DSM 15449</name>
    <dbReference type="NCBI Taxonomy" id="1121420"/>
    <lineage>
        <taxon>Bacteria</taxon>
        <taxon>Bacillati</taxon>
        <taxon>Bacillota</taxon>
        <taxon>Clostridia</taxon>
        <taxon>Eubacteriales</taxon>
        <taxon>Desulfitobacteriaceae</taxon>
        <taxon>Desulfosporosinus</taxon>
    </lineage>
</organism>
<evidence type="ECO:0000313" key="1">
    <source>
        <dbReference type="EMBL" id="SHH75903.1"/>
    </source>
</evidence>
<protein>
    <submittedName>
        <fullName evidence="1">Uncharacterized protein</fullName>
    </submittedName>
</protein>
<proteinExistence type="predicted"/>
<sequence length="65" mass="7663">MQLIMKKKLRNSALVKFVNAVCCIYRVKESETERSQKPDGFITVDLWGRTIFWVTPRSSSTIIWR</sequence>
<dbReference type="AlphaFoldDB" id="A0A1M5VLW3"/>
<evidence type="ECO:0000313" key="2">
    <source>
        <dbReference type="Proteomes" id="UP000183954"/>
    </source>
</evidence>
<dbReference type="EMBL" id="FQXJ01000004">
    <property type="protein sequence ID" value="SHH75903.1"/>
    <property type="molecule type" value="Genomic_DNA"/>
</dbReference>
<reference evidence="2" key="1">
    <citation type="submission" date="2016-11" db="EMBL/GenBank/DDBJ databases">
        <authorList>
            <person name="Varghese N."/>
            <person name="Submissions S."/>
        </authorList>
    </citation>
    <scope>NUCLEOTIDE SEQUENCE [LARGE SCALE GENOMIC DNA]</scope>
    <source>
        <strain evidence="2">DSM 15449</strain>
    </source>
</reference>
<name>A0A1M5VLW3_9FIRM</name>